<dbReference type="InterPro" id="IPR011993">
    <property type="entry name" value="PH-like_dom_sf"/>
</dbReference>
<comment type="subunit">
    <text evidence="13">Heterodimer with OSBPL9.</text>
</comment>
<accession>A0AAN9YYJ9</accession>
<dbReference type="Proteomes" id="UP001378592">
    <property type="component" value="Unassembled WGS sequence"/>
</dbReference>
<gene>
    <name evidence="17" type="ORF">R5R35_011012</name>
</gene>
<dbReference type="PROSITE" id="PS50003">
    <property type="entry name" value="PH_DOMAIN"/>
    <property type="match status" value="1"/>
</dbReference>
<dbReference type="FunFam" id="3.30.70.3490:FF:000001">
    <property type="entry name" value="Oxysterol-binding protein"/>
    <property type="match status" value="1"/>
</dbReference>
<evidence type="ECO:0000256" key="3">
    <source>
        <dbReference type="ARBA" id="ARBA00022448"/>
    </source>
</evidence>
<evidence type="ECO:0000256" key="12">
    <source>
        <dbReference type="ARBA" id="ARBA00058048"/>
    </source>
</evidence>
<keyword evidence="8 15" id="KW-0445">Lipid transport</keyword>
<evidence type="ECO:0000256" key="14">
    <source>
        <dbReference type="RuleBase" id="RU003844"/>
    </source>
</evidence>
<evidence type="ECO:0000256" key="9">
    <source>
        <dbReference type="ARBA" id="ARBA00023121"/>
    </source>
</evidence>
<sequence length="680" mass="76699">MAFVQRLEMSSEKLRQQSEGQLYKYTNVMKGWQYRWFILDPETGYLEYYLNETERKQKPRGSVHLAAAVISPSDEDSNTFTVNSANGEMFKLRAADARARQEWVNRIRAVAEMHTMAIAQSNPPLPPREHSVSLPLPHGAVTVPGPSQGPRVHCSLAVLDAFSTVRDHLHRVEQYCFLLNRSIEELPSSGSCVKNIDEGMLLLKATSQATLVCLGHCLSILQQQQIAPTLTGNAPIIAPPPTFHKVTQGTHPMPTKKISQPPSHSVHMEDVKKSVSQEPEASVQSYHPALSVLHETPDDIPAASGNRICYEDEISDDENGGDALAVPVEEHKSVILHLLSQLKLGMDLTRVVLPTFILERRSLLEMFADCMGHPDLFVRITDEPSPKERMMAMVEWYLTSFHMGRNGSVAKKPYNPIIGETFHCSWALPTSSSNDKDDNKDVRISYTAEQVSHHPPVTAFYVECPEKKMCVNASIWTKSNFSGVSVGVSMIGDISLYLGNHGERYDFTLPSAYARSIISVPWVELGGKVTINCAKTGYSANIIFHTKPFYGGKVHQVTAEVRNDGSSNICKIQGEWNSHFEFTYPHGESRRVDVNNLRIFQKRVRRLSEQGEFESRKLWYNVTQALQSGNITAATEYKRELEERQRVEERIRHEEGTSFPTVFFHKDDDNWVYNNMLVQL</sequence>
<dbReference type="FunFam" id="2.40.160.120:FF:000002">
    <property type="entry name" value="Oxysterol-binding protein"/>
    <property type="match status" value="1"/>
</dbReference>
<dbReference type="FunFam" id="1.10.287.2720:FF:000001">
    <property type="entry name" value="Oxysterol-binding OBPalpha"/>
    <property type="match status" value="1"/>
</dbReference>
<proteinExistence type="inferred from homology"/>
<organism evidence="17 18">
    <name type="scientific">Gryllus longicercus</name>
    <dbReference type="NCBI Taxonomy" id="2509291"/>
    <lineage>
        <taxon>Eukaryota</taxon>
        <taxon>Metazoa</taxon>
        <taxon>Ecdysozoa</taxon>
        <taxon>Arthropoda</taxon>
        <taxon>Hexapoda</taxon>
        <taxon>Insecta</taxon>
        <taxon>Pterygota</taxon>
        <taxon>Neoptera</taxon>
        <taxon>Polyneoptera</taxon>
        <taxon>Orthoptera</taxon>
        <taxon>Ensifera</taxon>
        <taxon>Gryllidea</taxon>
        <taxon>Grylloidea</taxon>
        <taxon>Gryllidae</taxon>
        <taxon>Gryllinae</taxon>
        <taxon>Gryllus</taxon>
    </lineage>
</organism>
<dbReference type="GO" id="GO:0005829">
    <property type="term" value="C:cytosol"/>
    <property type="evidence" value="ECO:0007669"/>
    <property type="project" value="TreeGrafter"/>
</dbReference>
<evidence type="ECO:0000256" key="6">
    <source>
        <dbReference type="ARBA" id="ARBA00022990"/>
    </source>
</evidence>
<evidence type="ECO:0000313" key="18">
    <source>
        <dbReference type="Proteomes" id="UP001378592"/>
    </source>
</evidence>
<dbReference type="GO" id="GO:0005794">
    <property type="term" value="C:Golgi apparatus"/>
    <property type="evidence" value="ECO:0007669"/>
    <property type="project" value="UniProtKB-SubCell"/>
</dbReference>
<dbReference type="Gene3D" id="2.40.160.120">
    <property type="match status" value="1"/>
</dbReference>
<dbReference type="Gene3D" id="2.30.29.30">
    <property type="entry name" value="Pleckstrin-homology domain (PH domain)/Phosphotyrosine-binding domain (PTB)"/>
    <property type="match status" value="1"/>
</dbReference>
<keyword evidence="4" id="KW-0597">Phosphoprotein</keyword>
<dbReference type="FunFam" id="2.30.29.30:FF:000154">
    <property type="entry name" value="Oxysterol-binding protein"/>
    <property type="match status" value="1"/>
</dbReference>
<comment type="catalytic activity">
    <reaction evidence="11">
        <text>a 1,2-diacyl-sn-glycero-3-phospho-(1D-myo-inositol 4-phosphate)(out) + a 1,2-diacyl-sn-glycero-3-phospho-L-serine(in) = a 1,2-diacyl-sn-glycero-3-phospho-(1D-myo-inositol 4-phosphate)(in) + a 1,2-diacyl-sn-glycero-3-phospho-L-serine(out)</text>
        <dbReference type="Rhea" id="RHEA:81667"/>
        <dbReference type="ChEBI" id="CHEBI:57262"/>
        <dbReference type="ChEBI" id="CHEBI:58178"/>
    </reaction>
</comment>
<dbReference type="Gene3D" id="1.10.287.2720">
    <property type="match status" value="1"/>
</dbReference>
<dbReference type="SUPFAM" id="SSF144000">
    <property type="entry name" value="Oxysterol-binding protein-like"/>
    <property type="match status" value="1"/>
</dbReference>
<protein>
    <recommendedName>
        <fullName evidence="15">Oxysterol-binding protein</fullName>
    </recommendedName>
</protein>
<keyword evidence="18" id="KW-1185">Reference proteome</keyword>
<dbReference type="PANTHER" id="PTHR10972:SF141">
    <property type="entry name" value="OXYSTEROL-BINDING PROTEIN"/>
    <property type="match status" value="1"/>
</dbReference>
<comment type="caution">
    <text evidence="17">The sequence shown here is derived from an EMBL/GenBank/DDBJ whole genome shotgun (WGS) entry which is preliminary data.</text>
</comment>
<keyword evidence="9" id="KW-0446">Lipid-binding</keyword>
<dbReference type="InterPro" id="IPR000648">
    <property type="entry name" value="Oxysterol-bd"/>
</dbReference>
<evidence type="ECO:0000256" key="8">
    <source>
        <dbReference type="ARBA" id="ARBA00023055"/>
    </source>
</evidence>
<evidence type="ECO:0000256" key="5">
    <source>
        <dbReference type="ARBA" id="ARBA00022753"/>
    </source>
</evidence>
<comment type="similarity">
    <text evidence="14">Belongs to the OSBP family.</text>
</comment>
<dbReference type="Pfam" id="PF01237">
    <property type="entry name" value="Oxysterol_BP"/>
    <property type="match status" value="1"/>
</dbReference>
<keyword evidence="6" id="KW-0007">Acetylation</keyword>
<dbReference type="SUPFAM" id="SSF50729">
    <property type="entry name" value="PH domain-like"/>
    <property type="match status" value="1"/>
</dbReference>
<dbReference type="GO" id="GO:0006869">
    <property type="term" value="P:lipid transport"/>
    <property type="evidence" value="ECO:0007669"/>
    <property type="project" value="UniProtKB-KW"/>
</dbReference>
<dbReference type="GO" id="GO:0031902">
    <property type="term" value="C:late endosome membrane"/>
    <property type="evidence" value="ECO:0007669"/>
    <property type="project" value="UniProtKB-SubCell"/>
</dbReference>
<comment type="function">
    <text evidence="12">Plays a role in regulating ADIPOQ and FABP4 levels in differentiating adipocytes and is also involved in regulation of adipocyte triglyceride storage. Weakly binds 25-hydroxycholesterol. Interacts with OSBPL9 to function as lipid transfer proteins. Together they form a heterodimer that localizes at the ER-trans-Golgi membrane contact sites, and exchanges phosphatidylserine (1,2-diacyl-sn-glycero-3-phospho-L-serine, PS) for phosphatidylinositol-4-phosphate (1,2-diacyl-sn-glycero-3-phospho-(1D-myo-inositol 4-phosphate), PI(4)P) between the two organelles, a step that is critical for sphingomyelin synthesis in the Golgi complex.</text>
</comment>
<reference evidence="17 18" key="1">
    <citation type="submission" date="2024-03" db="EMBL/GenBank/DDBJ databases">
        <title>The genome assembly and annotation of the cricket Gryllus longicercus Weissman &amp; Gray.</title>
        <authorList>
            <person name="Szrajer S."/>
            <person name="Gray D."/>
            <person name="Ylla G."/>
        </authorList>
    </citation>
    <scope>NUCLEOTIDE SEQUENCE [LARGE SCALE GENOMIC DNA]</scope>
    <source>
        <strain evidence="17">DAG 2021-001</strain>
        <tissue evidence="17">Whole body minus gut</tissue>
    </source>
</reference>
<evidence type="ECO:0000256" key="13">
    <source>
        <dbReference type="ARBA" id="ARBA00065555"/>
    </source>
</evidence>
<keyword evidence="5" id="KW-0967">Endosome</keyword>
<dbReference type="SMART" id="SM00233">
    <property type="entry name" value="PH"/>
    <property type="match status" value="1"/>
</dbReference>
<keyword evidence="10" id="KW-0472">Membrane</keyword>
<evidence type="ECO:0000256" key="11">
    <source>
        <dbReference type="ARBA" id="ARBA00050284"/>
    </source>
</evidence>
<evidence type="ECO:0000313" key="17">
    <source>
        <dbReference type="EMBL" id="KAK7788722.1"/>
    </source>
</evidence>
<evidence type="ECO:0000256" key="4">
    <source>
        <dbReference type="ARBA" id="ARBA00022553"/>
    </source>
</evidence>
<evidence type="ECO:0000256" key="2">
    <source>
        <dbReference type="ARBA" id="ARBA00004414"/>
    </source>
</evidence>
<evidence type="ECO:0000259" key="16">
    <source>
        <dbReference type="PROSITE" id="PS50003"/>
    </source>
</evidence>
<keyword evidence="7" id="KW-0333">Golgi apparatus</keyword>
<dbReference type="EMBL" id="JAZDUA010000955">
    <property type="protein sequence ID" value="KAK7788722.1"/>
    <property type="molecule type" value="Genomic_DNA"/>
</dbReference>
<name>A0AAN9YYJ9_9ORTH</name>
<dbReference type="AlphaFoldDB" id="A0AAN9YYJ9"/>
<dbReference type="InterPro" id="IPR037239">
    <property type="entry name" value="OSBP_sf"/>
</dbReference>
<dbReference type="PROSITE" id="PS01013">
    <property type="entry name" value="OSBP"/>
    <property type="match status" value="1"/>
</dbReference>
<evidence type="ECO:0000256" key="1">
    <source>
        <dbReference type="ARBA" id="ARBA00004198"/>
    </source>
</evidence>
<dbReference type="PANTHER" id="PTHR10972">
    <property type="entry name" value="OXYSTEROL-BINDING PROTEIN-RELATED"/>
    <property type="match status" value="1"/>
</dbReference>
<keyword evidence="3 15" id="KW-0813">Transport</keyword>
<evidence type="ECO:0000256" key="10">
    <source>
        <dbReference type="ARBA" id="ARBA00023136"/>
    </source>
</evidence>
<feature type="domain" description="PH" evidence="16">
    <location>
        <begin position="15"/>
        <end position="112"/>
    </location>
</feature>
<evidence type="ECO:0000256" key="7">
    <source>
        <dbReference type="ARBA" id="ARBA00023034"/>
    </source>
</evidence>
<dbReference type="InterPro" id="IPR018494">
    <property type="entry name" value="Oxysterol-bd_CS"/>
</dbReference>
<comment type="subcellular location">
    <subcellularLocation>
        <location evidence="1">Golgi apparatus</location>
        <location evidence="1">trans-Golgi network membrane</location>
    </subcellularLocation>
    <subcellularLocation>
        <location evidence="2">Late endosome membrane</location>
    </subcellularLocation>
</comment>
<evidence type="ECO:0000256" key="15">
    <source>
        <dbReference type="RuleBase" id="RU003845"/>
    </source>
</evidence>
<dbReference type="InterPro" id="IPR001849">
    <property type="entry name" value="PH_domain"/>
</dbReference>
<dbReference type="GO" id="GO:0032934">
    <property type="term" value="F:sterol binding"/>
    <property type="evidence" value="ECO:0007669"/>
    <property type="project" value="TreeGrafter"/>
</dbReference>
<dbReference type="Gene3D" id="3.30.70.3490">
    <property type="match status" value="1"/>
</dbReference>
<dbReference type="CDD" id="cd13291">
    <property type="entry name" value="PH_ORP10_ORP11"/>
    <property type="match status" value="1"/>
</dbReference>
<dbReference type="Pfam" id="PF00169">
    <property type="entry name" value="PH"/>
    <property type="match status" value="1"/>
</dbReference>